<evidence type="ECO:0000313" key="2">
    <source>
        <dbReference type="EMBL" id="AHF05609.1"/>
    </source>
</evidence>
<feature type="region of interest" description="Disordered" evidence="1">
    <location>
        <begin position="1"/>
        <end position="45"/>
    </location>
</feature>
<accession>W0E8P5</accession>
<evidence type="ECO:0000256" key="1">
    <source>
        <dbReference type="SAM" id="MobiDB-lite"/>
    </source>
</evidence>
<dbReference type="Proteomes" id="UP000005275">
    <property type="component" value="Chromosome"/>
</dbReference>
<organism evidence="2 3">
    <name type="scientific">Marichromatium purpuratum 984</name>
    <dbReference type="NCBI Taxonomy" id="765910"/>
    <lineage>
        <taxon>Bacteria</taxon>
        <taxon>Pseudomonadati</taxon>
        <taxon>Pseudomonadota</taxon>
        <taxon>Gammaproteobacteria</taxon>
        <taxon>Chromatiales</taxon>
        <taxon>Chromatiaceae</taxon>
        <taxon>Marichromatium</taxon>
    </lineage>
</organism>
<dbReference type="STRING" id="765910.MARPU_14010"/>
<protein>
    <submittedName>
        <fullName evidence="2">Uncharacterized protein</fullName>
    </submittedName>
</protein>
<dbReference type="EMBL" id="CP007031">
    <property type="protein sequence ID" value="AHF05609.1"/>
    <property type="molecule type" value="Genomic_DNA"/>
</dbReference>
<keyword evidence="3" id="KW-1185">Reference proteome</keyword>
<proteinExistence type="predicted"/>
<dbReference type="AlphaFoldDB" id="W0E8P5"/>
<reference evidence="2 3" key="1">
    <citation type="submission" date="2013-12" db="EMBL/GenBank/DDBJ databases">
        <authorList>
            <consortium name="DOE Joint Genome Institute"/>
            <person name="Bryant D.A."/>
            <person name="Huntemann M."/>
            <person name="Han J."/>
            <person name="Chen A."/>
            <person name="Kyrpides N."/>
            <person name="Mavromatis K."/>
            <person name="Markowitz V."/>
            <person name="Palaniappan K."/>
            <person name="Ivanova N."/>
            <person name="Schaumberg A."/>
            <person name="Pati A."/>
            <person name="Liolios K."/>
            <person name="Nordberg H.P."/>
            <person name="Cantor M.N."/>
            <person name="Hua S.X."/>
            <person name="Woyke T."/>
        </authorList>
    </citation>
    <scope>NUCLEOTIDE SEQUENCE [LARGE SCALE GENOMIC DNA]</scope>
    <source>
        <strain evidence="2 3">984</strain>
    </source>
</reference>
<sequence length="45" mass="4697">MPRVHAASGMPGEDRRTTAPAGGWGWSLGKRVMSGRSRSGSDDPA</sequence>
<dbReference type="HOGENOM" id="CLU_3201821_0_0_6"/>
<gene>
    <name evidence="2" type="ORF">MARPU_14010</name>
</gene>
<evidence type="ECO:0000313" key="3">
    <source>
        <dbReference type="Proteomes" id="UP000005275"/>
    </source>
</evidence>
<dbReference type="KEGG" id="mpur:MARPU_14010"/>
<name>W0E8P5_MARPU</name>